<evidence type="ECO:0000313" key="3">
    <source>
        <dbReference type="EMBL" id="QJI00639.1"/>
    </source>
</evidence>
<dbReference type="GO" id="GO:0032259">
    <property type="term" value="P:methylation"/>
    <property type="evidence" value="ECO:0007669"/>
    <property type="project" value="UniProtKB-KW"/>
</dbReference>
<proteinExistence type="predicted"/>
<dbReference type="InterPro" id="IPR029063">
    <property type="entry name" value="SAM-dependent_MTases_sf"/>
</dbReference>
<dbReference type="AlphaFoldDB" id="A0A6M3KQB7"/>
<keyword evidence="2" id="KW-0808">Transferase</keyword>
<organism evidence="2">
    <name type="scientific">viral metagenome</name>
    <dbReference type="NCBI Taxonomy" id="1070528"/>
    <lineage>
        <taxon>unclassified sequences</taxon>
        <taxon>metagenomes</taxon>
        <taxon>organismal metagenomes</taxon>
    </lineage>
</organism>
<protein>
    <submittedName>
        <fullName evidence="2">Putative methyltransferase</fullName>
    </submittedName>
</protein>
<dbReference type="EMBL" id="MT142521">
    <property type="protein sequence ID" value="QJA83980.1"/>
    <property type="molecule type" value="Genomic_DNA"/>
</dbReference>
<evidence type="ECO:0000313" key="1">
    <source>
        <dbReference type="EMBL" id="QJA65280.1"/>
    </source>
</evidence>
<accession>A0A6M3KQB7</accession>
<gene>
    <name evidence="2" type="ORF">MM415A00243_0042</name>
    <name evidence="1" type="ORF">MM415B00422_0042</name>
    <name evidence="3" type="ORF">TM448B02010_0019</name>
</gene>
<dbReference type="EMBL" id="MT141535">
    <property type="protein sequence ID" value="QJA65280.1"/>
    <property type="molecule type" value="Genomic_DNA"/>
</dbReference>
<evidence type="ECO:0000313" key="2">
    <source>
        <dbReference type="EMBL" id="QJA83980.1"/>
    </source>
</evidence>
<dbReference type="SUPFAM" id="SSF53335">
    <property type="entry name" value="S-adenosyl-L-methionine-dependent methyltransferases"/>
    <property type="match status" value="1"/>
</dbReference>
<sequence>MRCGPFFNYYGGKWRAAPRYPDPNHGTIVEPFAGAAGYSTRHAGHRIILCDANEVIAGIWSYLIRATPAEIRALPDVPRSGTVDDLRVPQEVRWLIGFWLNNGSASPARSPSSWARKYGEIKGERSQFWGPWVKSRLAKQVPLIRHWRVIHGSYADLDVPGDATWFIDPPYQVAGVHYPCGARGIDYGNLADWCRARRGQVVVCEQAGATWLPFQPHVDICNTHNKLSREVIWTSGDAMQSVLL</sequence>
<reference evidence="2" key="1">
    <citation type="submission" date="2020-03" db="EMBL/GenBank/DDBJ databases">
        <title>The deep terrestrial virosphere.</title>
        <authorList>
            <person name="Holmfeldt K."/>
            <person name="Nilsson E."/>
            <person name="Simone D."/>
            <person name="Lopez-Fernandez M."/>
            <person name="Wu X."/>
            <person name="de Brujin I."/>
            <person name="Lundin D."/>
            <person name="Andersson A."/>
            <person name="Bertilsson S."/>
            <person name="Dopson M."/>
        </authorList>
    </citation>
    <scope>NUCLEOTIDE SEQUENCE</scope>
    <source>
        <strain evidence="2">MM415A00243</strain>
        <strain evidence="1">MM415B00422</strain>
        <strain evidence="3">TM448B02010</strain>
    </source>
</reference>
<name>A0A6M3KQB7_9ZZZZ</name>
<keyword evidence="2" id="KW-0489">Methyltransferase</keyword>
<dbReference type="EMBL" id="MT144865">
    <property type="protein sequence ID" value="QJI00639.1"/>
    <property type="molecule type" value="Genomic_DNA"/>
</dbReference>
<dbReference type="GO" id="GO:0008168">
    <property type="term" value="F:methyltransferase activity"/>
    <property type="evidence" value="ECO:0007669"/>
    <property type="project" value="UniProtKB-KW"/>
</dbReference>